<dbReference type="Proteomes" id="UP000663832">
    <property type="component" value="Unassembled WGS sequence"/>
</dbReference>
<comment type="caution">
    <text evidence="4">The sequence shown here is derived from an EMBL/GenBank/DDBJ whole genome shotgun (WGS) entry which is preliminary data.</text>
</comment>
<dbReference type="InterPro" id="IPR045030">
    <property type="entry name" value="LYSM1-4"/>
</dbReference>
<keyword evidence="2" id="KW-1133">Transmembrane helix</keyword>
<feature type="transmembrane region" description="Helical" evidence="2">
    <location>
        <begin position="233"/>
        <end position="255"/>
    </location>
</feature>
<keyword evidence="2" id="KW-0472">Membrane</keyword>
<dbReference type="Gene3D" id="3.10.350.10">
    <property type="entry name" value="LysM domain"/>
    <property type="match status" value="1"/>
</dbReference>
<accession>A0A815IGD3</accession>
<gene>
    <name evidence="4" type="ORF">BJG266_LOCUS35621</name>
    <name evidence="5" type="ORF">QVE165_LOCUS52638</name>
</gene>
<evidence type="ECO:0000256" key="1">
    <source>
        <dbReference type="SAM" id="MobiDB-lite"/>
    </source>
</evidence>
<proteinExistence type="predicted"/>
<evidence type="ECO:0000313" key="6">
    <source>
        <dbReference type="Proteomes" id="UP000663832"/>
    </source>
</evidence>
<protein>
    <recommendedName>
        <fullName evidence="3">LysM domain-containing protein</fullName>
    </recommendedName>
</protein>
<name>A0A815IGD3_9BILA</name>
<sequence>MNMLKDSLFSPSRKGKTKRNYKFHQANNSLTDPLLYTFENNDIELGTMDSDEESTSNNEHNIRTRYAKQNFKPAAQGGGSIVIVEKPILPNETIQAFSIRYRVPISQLKRLNNLQNDRDFYALTSCRIPVQRFGVLHEASSSSSITVDLHEQSTISLPVTHLSQQNHHAFLNAMDQDLALMRTKVEQLIDTPSSTILNSNPLISQSLSTRILKPTGNTTNELNCDEADCGFRLWHIIMIIIVIALIPFIFAYFYIKSLHNRKI</sequence>
<dbReference type="PANTHER" id="PTHR20932">
    <property type="entry name" value="LYSM AND PUTATIVE PEPTIDOGLYCAN-BINDING DOMAIN-CONTAINING PROTEIN"/>
    <property type="match status" value="1"/>
</dbReference>
<dbReference type="OrthoDB" id="538216at2759"/>
<evidence type="ECO:0000313" key="7">
    <source>
        <dbReference type="Proteomes" id="UP000663877"/>
    </source>
</evidence>
<organism evidence="4 7">
    <name type="scientific">Adineta steineri</name>
    <dbReference type="NCBI Taxonomy" id="433720"/>
    <lineage>
        <taxon>Eukaryota</taxon>
        <taxon>Metazoa</taxon>
        <taxon>Spiralia</taxon>
        <taxon>Gnathifera</taxon>
        <taxon>Rotifera</taxon>
        <taxon>Eurotatoria</taxon>
        <taxon>Bdelloidea</taxon>
        <taxon>Adinetida</taxon>
        <taxon>Adinetidae</taxon>
        <taxon>Adineta</taxon>
    </lineage>
</organism>
<dbReference type="AlphaFoldDB" id="A0A815IGD3"/>
<dbReference type="PROSITE" id="PS51782">
    <property type="entry name" value="LYSM"/>
    <property type="match status" value="1"/>
</dbReference>
<evidence type="ECO:0000313" key="4">
    <source>
        <dbReference type="EMBL" id="CAF1363352.1"/>
    </source>
</evidence>
<keyword evidence="6" id="KW-1185">Reference proteome</keyword>
<dbReference type="InterPro" id="IPR036779">
    <property type="entry name" value="LysM_dom_sf"/>
</dbReference>
<feature type="region of interest" description="Disordered" evidence="1">
    <location>
        <begin position="1"/>
        <end position="24"/>
    </location>
</feature>
<feature type="domain" description="LysM" evidence="3">
    <location>
        <begin position="84"/>
        <end position="128"/>
    </location>
</feature>
<reference evidence="4" key="1">
    <citation type="submission" date="2021-02" db="EMBL/GenBank/DDBJ databases">
        <authorList>
            <person name="Nowell W R."/>
        </authorList>
    </citation>
    <scope>NUCLEOTIDE SEQUENCE</scope>
</reference>
<dbReference type="Proteomes" id="UP000663877">
    <property type="component" value="Unassembled WGS sequence"/>
</dbReference>
<keyword evidence="2" id="KW-0812">Transmembrane</keyword>
<dbReference type="EMBL" id="CAJNOM010001275">
    <property type="protein sequence ID" value="CAF1600884.1"/>
    <property type="molecule type" value="Genomic_DNA"/>
</dbReference>
<evidence type="ECO:0000313" key="5">
    <source>
        <dbReference type="EMBL" id="CAF1600884.1"/>
    </source>
</evidence>
<dbReference type="InterPro" id="IPR018392">
    <property type="entry name" value="LysM"/>
</dbReference>
<feature type="compositionally biased region" description="Basic residues" evidence="1">
    <location>
        <begin position="13"/>
        <end position="22"/>
    </location>
</feature>
<evidence type="ECO:0000259" key="3">
    <source>
        <dbReference type="PROSITE" id="PS51782"/>
    </source>
</evidence>
<dbReference type="PANTHER" id="PTHR20932:SF13">
    <property type="entry name" value="LD36653P"/>
    <property type="match status" value="1"/>
</dbReference>
<evidence type="ECO:0000256" key="2">
    <source>
        <dbReference type="SAM" id="Phobius"/>
    </source>
</evidence>
<dbReference type="EMBL" id="CAJNOI010000930">
    <property type="protein sequence ID" value="CAF1363352.1"/>
    <property type="molecule type" value="Genomic_DNA"/>
</dbReference>